<reference evidence="3 4" key="1">
    <citation type="journal article" date="2015" name="Nature">
        <title>rRNA introns, odd ribosomes, and small enigmatic genomes across a large radiation of phyla.</title>
        <authorList>
            <person name="Brown C.T."/>
            <person name="Hug L.A."/>
            <person name="Thomas B.C."/>
            <person name="Sharon I."/>
            <person name="Castelle C.J."/>
            <person name="Singh A."/>
            <person name="Wilkins M.J."/>
            <person name="Williams K.H."/>
            <person name="Banfield J.F."/>
        </authorList>
    </citation>
    <scope>NUCLEOTIDE SEQUENCE [LARGE SCALE GENOMIC DNA]</scope>
</reference>
<keyword evidence="1" id="KW-0472">Membrane</keyword>
<evidence type="ECO:0000256" key="1">
    <source>
        <dbReference type="SAM" id="Phobius"/>
    </source>
</evidence>
<keyword evidence="1" id="KW-0812">Transmembrane</keyword>
<comment type="caution">
    <text evidence="3">The sequence shown here is derived from an EMBL/GenBank/DDBJ whole genome shotgun (WGS) entry which is preliminary data.</text>
</comment>
<proteinExistence type="predicted"/>
<dbReference type="Proteomes" id="UP000033966">
    <property type="component" value="Unassembled WGS sequence"/>
</dbReference>
<dbReference type="PANTHER" id="PTHR34473">
    <property type="entry name" value="UPF0699 TRANSMEMBRANE PROTEIN YDBS"/>
    <property type="match status" value="1"/>
</dbReference>
<feature type="domain" description="YdbS-like PH" evidence="2">
    <location>
        <begin position="89"/>
        <end position="173"/>
    </location>
</feature>
<keyword evidence="1" id="KW-1133">Transmembrane helix</keyword>
<gene>
    <name evidence="3" type="ORF">UW92_C0013G0014</name>
</gene>
<organism evidence="3 4">
    <name type="scientific">Candidatus Jorgensenbacteria bacterium GW2011_GWA2_45_13</name>
    <dbReference type="NCBI Taxonomy" id="1618662"/>
    <lineage>
        <taxon>Bacteria</taxon>
        <taxon>Candidatus Joergenseniibacteriota</taxon>
    </lineage>
</organism>
<sequence length="190" mass="21670">MKATIDTGAPRRLGRKTYLLFSLKRMHPAGGLFALSVVLLFLQRAALIFLKDPQSFIKFVSLLDTLILFTSMFFLFALAGAFFAAWLTYKNYTFAFEENFLKIRRGVLNKEEIEIPYRRIQDINIKRPLSYRLFGVSRLVVRTVEREASGKTDESEGVLPALDKDLAKAIEQTLISRVNVKEAQKEPVSS</sequence>
<dbReference type="Pfam" id="PF03703">
    <property type="entry name" value="bPH_2"/>
    <property type="match status" value="1"/>
</dbReference>
<feature type="transmembrane region" description="Helical" evidence="1">
    <location>
        <begin position="66"/>
        <end position="89"/>
    </location>
</feature>
<dbReference type="EMBL" id="LCKF01000013">
    <property type="protein sequence ID" value="KKT91365.1"/>
    <property type="molecule type" value="Genomic_DNA"/>
</dbReference>
<protein>
    <recommendedName>
        <fullName evidence="2">YdbS-like PH domain-containing protein</fullName>
    </recommendedName>
</protein>
<name>A0A0G1L6C6_9BACT</name>
<dbReference type="AlphaFoldDB" id="A0A0G1L6C6"/>
<evidence type="ECO:0000313" key="3">
    <source>
        <dbReference type="EMBL" id="KKT91365.1"/>
    </source>
</evidence>
<accession>A0A0G1L6C6</accession>
<evidence type="ECO:0000313" key="4">
    <source>
        <dbReference type="Proteomes" id="UP000033966"/>
    </source>
</evidence>
<dbReference type="InterPro" id="IPR005182">
    <property type="entry name" value="YdbS-like_PH"/>
</dbReference>
<evidence type="ECO:0000259" key="2">
    <source>
        <dbReference type="Pfam" id="PF03703"/>
    </source>
</evidence>
<dbReference type="PANTHER" id="PTHR34473:SF2">
    <property type="entry name" value="UPF0699 TRANSMEMBRANE PROTEIN YDBT"/>
    <property type="match status" value="1"/>
</dbReference>